<sequence>MNKKNYFILIFLLGLLSSCMQEATENAPRLGKVSFSSIVFEDLKSSQPNSRTTSLSDWQHVLPEEAEVLFTHKDTGQEYMLTYNPYDLLAGATITLPYGPYTYYTKVWGADEAKYLPYKLSGEFDLNSSQLNITVKATTKFGLITVDATHVKEAYLDNGKALQRTEDGKYYYLYVKKGSRRSLTVVENFHNQPLQQELTLQGYRHYHYKLELTENEAGPSLIRLNLGEFHFDFNNVNIAGEGQTVTDAEGNVYPIVKIGNQYWMGENLASSTYCNGETIPALQLPMKWEENPYHEYVLTRGDGAREVTNFYYPASVALSDENICPCNWHVSTDEDWKTLERYLGIDESEMESTSHLRGIGAELADKIMANDWTDYYSPALTGIRITNTSRFSAYPTGGVDFDYESGYYFGINTASAAVWYSTTTLGEIISRTIFPNGNGVYDGSGISRGRSLYGRHMPIRCVKD</sequence>
<feature type="signal peptide" evidence="1">
    <location>
        <begin position="1"/>
        <end position="23"/>
    </location>
</feature>
<keyword evidence="4" id="KW-1185">Reference proteome</keyword>
<comment type="caution">
    <text evidence="3">The sequence shown here is derived from an EMBL/GenBank/DDBJ whole genome shotgun (WGS) entry which is preliminary data.</text>
</comment>
<dbReference type="NCBIfam" id="TIGR02145">
    <property type="entry name" value="Fib_succ_major"/>
    <property type="match status" value="1"/>
</dbReference>
<organism evidence="3 4">
    <name type="scientific">Echinicola rosea</name>
    <dbReference type="NCBI Taxonomy" id="1807691"/>
    <lineage>
        <taxon>Bacteria</taxon>
        <taxon>Pseudomonadati</taxon>
        <taxon>Bacteroidota</taxon>
        <taxon>Cytophagia</taxon>
        <taxon>Cytophagales</taxon>
        <taxon>Cyclobacteriaceae</taxon>
        <taxon>Echinicola</taxon>
    </lineage>
</organism>
<gene>
    <name evidence="3" type="ORF">GCM10011339_23310</name>
</gene>
<protein>
    <recommendedName>
        <fullName evidence="2">Fibrobacter succinogenes major paralogous domain-containing protein</fullName>
    </recommendedName>
</protein>
<name>A0ABQ1V1I2_9BACT</name>
<proteinExistence type="predicted"/>
<keyword evidence="1" id="KW-0732">Signal</keyword>
<evidence type="ECO:0000313" key="4">
    <source>
        <dbReference type="Proteomes" id="UP000647339"/>
    </source>
</evidence>
<feature type="domain" description="Fibrobacter succinogenes major paralogous" evidence="2">
    <location>
        <begin position="256"/>
        <end position="463"/>
    </location>
</feature>
<reference evidence="4" key="1">
    <citation type="journal article" date="2019" name="Int. J. Syst. Evol. Microbiol.">
        <title>The Global Catalogue of Microorganisms (GCM) 10K type strain sequencing project: providing services to taxonomists for standard genome sequencing and annotation.</title>
        <authorList>
            <consortium name="The Broad Institute Genomics Platform"/>
            <consortium name="The Broad Institute Genome Sequencing Center for Infectious Disease"/>
            <person name="Wu L."/>
            <person name="Ma J."/>
        </authorList>
    </citation>
    <scope>NUCLEOTIDE SEQUENCE [LARGE SCALE GENOMIC DNA]</scope>
    <source>
        <strain evidence="4">CGMCC 1.15407</strain>
    </source>
</reference>
<evidence type="ECO:0000313" key="3">
    <source>
        <dbReference type="EMBL" id="GGF34375.1"/>
    </source>
</evidence>
<dbReference type="RefSeq" id="WP_137401855.1">
    <property type="nucleotide sequence ID" value="NZ_BMIU01000010.1"/>
</dbReference>
<evidence type="ECO:0000259" key="2">
    <source>
        <dbReference type="Pfam" id="PF09603"/>
    </source>
</evidence>
<dbReference type="EMBL" id="BMIU01000010">
    <property type="protein sequence ID" value="GGF34375.1"/>
    <property type="molecule type" value="Genomic_DNA"/>
</dbReference>
<dbReference type="Proteomes" id="UP000647339">
    <property type="component" value="Unassembled WGS sequence"/>
</dbReference>
<accession>A0ABQ1V1I2</accession>
<dbReference type="InterPro" id="IPR011871">
    <property type="entry name" value="Fib_succ_major"/>
</dbReference>
<dbReference type="PROSITE" id="PS51257">
    <property type="entry name" value="PROKAR_LIPOPROTEIN"/>
    <property type="match status" value="1"/>
</dbReference>
<evidence type="ECO:0000256" key="1">
    <source>
        <dbReference type="SAM" id="SignalP"/>
    </source>
</evidence>
<dbReference type="Pfam" id="PF09603">
    <property type="entry name" value="Fib_succ_major"/>
    <property type="match status" value="1"/>
</dbReference>
<feature type="chain" id="PRO_5046575148" description="Fibrobacter succinogenes major paralogous domain-containing protein" evidence="1">
    <location>
        <begin position="24"/>
        <end position="464"/>
    </location>
</feature>